<dbReference type="AlphaFoldDB" id="A0A941EZS8"/>
<reference evidence="2" key="1">
    <citation type="submission" date="2021-04" db="EMBL/GenBank/DDBJ databases">
        <title>Genome based classification of Actinospica acidithermotolerans sp. nov., an actinobacterium isolated from an Indonesian hot spring.</title>
        <authorList>
            <person name="Kusuma A.B."/>
            <person name="Putra K.E."/>
            <person name="Nafisah S."/>
            <person name="Loh J."/>
            <person name="Nouioui I."/>
            <person name="Goodfellow M."/>
        </authorList>
    </citation>
    <scope>NUCLEOTIDE SEQUENCE</scope>
    <source>
        <strain evidence="2">CSCA 57</strain>
    </source>
</reference>
<keyword evidence="1" id="KW-0175">Coiled coil</keyword>
<keyword evidence="3" id="KW-1185">Reference proteome</keyword>
<feature type="coiled-coil region" evidence="1">
    <location>
        <begin position="20"/>
        <end position="47"/>
    </location>
</feature>
<accession>A0A941EZS8</accession>
<comment type="caution">
    <text evidence="2">The sequence shown here is derived from an EMBL/GenBank/DDBJ whole genome shotgun (WGS) entry which is preliminary data.</text>
</comment>
<gene>
    <name evidence="2" type="ORF">KDL01_41450</name>
</gene>
<dbReference type="EMBL" id="JAGSOG010000624">
    <property type="protein sequence ID" value="MBR7839782.1"/>
    <property type="molecule type" value="Genomic_DNA"/>
</dbReference>
<name>A0A941EZS8_9ACTN</name>
<organism evidence="2 3">
    <name type="scientific">Actinospica durhamensis</name>
    <dbReference type="NCBI Taxonomy" id="1508375"/>
    <lineage>
        <taxon>Bacteria</taxon>
        <taxon>Bacillati</taxon>
        <taxon>Actinomycetota</taxon>
        <taxon>Actinomycetes</taxon>
        <taxon>Catenulisporales</taxon>
        <taxon>Actinospicaceae</taxon>
        <taxon>Actinospica</taxon>
    </lineage>
</organism>
<evidence type="ECO:0000313" key="3">
    <source>
        <dbReference type="Proteomes" id="UP000675781"/>
    </source>
</evidence>
<sequence length="134" mass="14753">MTRTILDLVAEREQLLRTHTDYLRVQIEQITAEAAELEAELADLAITRKVLLSLEIDQAEIPGQPALPENPACQHILAALADAGGPLRAKDLCHALDLGLEPKNIEGMRAKLKRLVARSLITEDVPGQFALHHQ</sequence>
<evidence type="ECO:0000256" key="1">
    <source>
        <dbReference type="SAM" id="Coils"/>
    </source>
</evidence>
<protein>
    <submittedName>
        <fullName evidence="2">Uncharacterized protein</fullName>
    </submittedName>
</protein>
<evidence type="ECO:0000313" key="2">
    <source>
        <dbReference type="EMBL" id="MBR7839782.1"/>
    </source>
</evidence>
<dbReference type="RefSeq" id="WP_212534196.1">
    <property type="nucleotide sequence ID" value="NZ_JAGSOG010000624.1"/>
</dbReference>
<proteinExistence type="predicted"/>
<dbReference type="Proteomes" id="UP000675781">
    <property type="component" value="Unassembled WGS sequence"/>
</dbReference>